<proteinExistence type="predicted"/>
<feature type="DNA-binding region" description="H-T-H motif" evidence="4">
    <location>
        <begin position="59"/>
        <end position="78"/>
    </location>
</feature>
<dbReference type="PANTHER" id="PTHR30055">
    <property type="entry name" value="HTH-TYPE TRANSCRIPTIONAL REGULATOR RUTR"/>
    <property type="match status" value="1"/>
</dbReference>
<dbReference type="Gene3D" id="1.10.10.60">
    <property type="entry name" value="Homeodomain-like"/>
    <property type="match status" value="1"/>
</dbReference>
<dbReference type="GO" id="GO:0000976">
    <property type="term" value="F:transcription cis-regulatory region binding"/>
    <property type="evidence" value="ECO:0007669"/>
    <property type="project" value="TreeGrafter"/>
</dbReference>
<protein>
    <submittedName>
        <fullName evidence="7">TetR/AcrR family transcriptional regulator</fullName>
    </submittedName>
</protein>
<sequence length="251" mass="26890">MSKPPLDTAAGPTAKPGRKPAATPADRSRSKRSGSQLTPESIIEASLRIAARGGADAFTVRRLGEELGADPTAVYRHFRDKDELLLEVADRTLGEVLDSIPDGLGWQDRIRALADGSLAVALKYPAVASAMASRTTRRANEFRIVELILGAVTEAGLSGAEAAVHYRMVGDSLLALVGQRAAYLLFSAEARAADESSWKREYRLVDPATFPQITAVAPELAEVTQEQIYDARVEALITAIERRAGELHGGT</sequence>
<dbReference type="PANTHER" id="PTHR30055:SF234">
    <property type="entry name" value="HTH-TYPE TRANSCRIPTIONAL REGULATOR BETI"/>
    <property type="match status" value="1"/>
</dbReference>
<dbReference type="AlphaFoldDB" id="A0AB39P1D9"/>
<dbReference type="GO" id="GO:0045892">
    <property type="term" value="P:negative regulation of DNA-templated transcription"/>
    <property type="evidence" value="ECO:0007669"/>
    <property type="project" value="InterPro"/>
</dbReference>
<evidence type="ECO:0000256" key="1">
    <source>
        <dbReference type="ARBA" id="ARBA00023015"/>
    </source>
</evidence>
<keyword evidence="2 4" id="KW-0238">DNA-binding</keyword>
<dbReference type="Pfam" id="PF02909">
    <property type="entry name" value="TetR_C_1"/>
    <property type="match status" value="1"/>
</dbReference>
<evidence type="ECO:0000313" key="7">
    <source>
        <dbReference type="EMBL" id="XDQ23583.1"/>
    </source>
</evidence>
<reference evidence="7" key="1">
    <citation type="submission" date="2024-07" db="EMBL/GenBank/DDBJ databases">
        <authorList>
            <person name="Yu S.T."/>
        </authorList>
    </citation>
    <scope>NUCLEOTIDE SEQUENCE</scope>
    <source>
        <strain evidence="7">R21</strain>
    </source>
</reference>
<organism evidence="7">
    <name type="scientific">Streptomyces sp. R21</name>
    <dbReference type="NCBI Taxonomy" id="3238627"/>
    <lineage>
        <taxon>Bacteria</taxon>
        <taxon>Bacillati</taxon>
        <taxon>Actinomycetota</taxon>
        <taxon>Actinomycetes</taxon>
        <taxon>Kitasatosporales</taxon>
        <taxon>Streptomycetaceae</taxon>
        <taxon>Streptomyces</taxon>
    </lineage>
</organism>
<evidence type="ECO:0000256" key="5">
    <source>
        <dbReference type="SAM" id="MobiDB-lite"/>
    </source>
</evidence>
<dbReference type="Gene3D" id="1.10.357.10">
    <property type="entry name" value="Tetracycline Repressor, domain 2"/>
    <property type="match status" value="1"/>
</dbReference>
<evidence type="ECO:0000256" key="2">
    <source>
        <dbReference type="ARBA" id="ARBA00023125"/>
    </source>
</evidence>
<dbReference type="PRINTS" id="PR00455">
    <property type="entry name" value="HTHTETR"/>
</dbReference>
<evidence type="ECO:0000259" key="6">
    <source>
        <dbReference type="PROSITE" id="PS50977"/>
    </source>
</evidence>
<dbReference type="SUPFAM" id="SSF46689">
    <property type="entry name" value="Homeodomain-like"/>
    <property type="match status" value="1"/>
</dbReference>
<feature type="region of interest" description="Disordered" evidence="5">
    <location>
        <begin position="1"/>
        <end position="38"/>
    </location>
</feature>
<gene>
    <name evidence="7" type="ORF">AB5J56_02195</name>
</gene>
<dbReference type="GO" id="GO:0003700">
    <property type="term" value="F:DNA-binding transcription factor activity"/>
    <property type="evidence" value="ECO:0007669"/>
    <property type="project" value="TreeGrafter"/>
</dbReference>
<dbReference type="InterPro" id="IPR009057">
    <property type="entry name" value="Homeodomain-like_sf"/>
</dbReference>
<accession>A0AB39P1D9</accession>
<keyword evidence="1" id="KW-0805">Transcription regulation</keyword>
<dbReference type="InterPro" id="IPR036271">
    <property type="entry name" value="Tet_transcr_reg_TetR-rel_C_sf"/>
</dbReference>
<feature type="domain" description="HTH tetR-type" evidence="6">
    <location>
        <begin position="36"/>
        <end position="96"/>
    </location>
</feature>
<evidence type="ECO:0000256" key="3">
    <source>
        <dbReference type="ARBA" id="ARBA00023163"/>
    </source>
</evidence>
<name>A0AB39P1D9_9ACTN</name>
<dbReference type="EMBL" id="CP163435">
    <property type="protein sequence ID" value="XDQ23583.1"/>
    <property type="molecule type" value="Genomic_DNA"/>
</dbReference>
<dbReference type="InterPro" id="IPR050109">
    <property type="entry name" value="HTH-type_TetR-like_transc_reg"/>
</dbReference>
<dbReference type="SUPFAM" id="SSF48498">
    <property type="entry name" value="Tetracyclin repressor-like, C-terminal domain"/>
    <property type="match status" value="1"/>
</dbReference>
<dbReference type="InterPro" id="IPR004111">
    <property type="entry name" value="Repressor_TetR_C"/>
</dbReference>
<evidence type="ECO:0000256" key="4">
    <source>
        <dbReference type="PROSITE-ProRule" id="PRU00335"/>
    </source>
</evidence>
<dbReference type="RefSeq" id="WP_369229439.1">
    <property type="nucleotide sequence ID" value="NZ_CP163435.1"/>
</dbReference>
<dbReference type="InterPro" id="IPR001647">
    <property type="entry name" value="HTH_TetR"/>
</dbReference>
<keyword evidence="3" id="KW-0804">Transcription</keyword>
<dbReference type="Pfam" id="PF00440">
    <property type="entry name" value="TetR_N"/>
    <property type="match status" value="1"/>
</dbReference>
<dbReference type="PROSITE" id="PS50977">
    <property type="entry name" value="HTH_TETR_2"/>
    <property type="match status" value="1"/>
</dbReference>